<dbReference type="PANTHER" id="PTHR12411">
    <property type="entry name" value="CYSTEINE PROTEASE FAMILY C1-RELATED"/>
    <property type="match status" value="1"/>
</dbReference>
<reference evidence="4 5" key="1">
    <citation type="submission" date="2017-09" db="EMBL/GenBank/DDBJ databases">
        <authorList>
            <person name="Varghese N."/>
            <person name="Submissions S."/>
        </authorList>
    </citation>
    <scope>NUCLEOTIDE SEQUENCE [LARGE SCALE GENOMIC DNA]</scope>
    <source>
        <strain evidence="4 5">OK806</strain>
    </source>
</reference>
<evidence type="ECO:0000256" key="1">
    <source>
        <dbReference type="ARBA" id="ARBA00008455"/>
    </source>
</evidence>
<dbReference type="CDD" id="cd02619">
    <property type="entry name" value="Peptidase_C1"/>
    <property type="match status" value="1"/>
</dbReference>
<dbReference type="InterPro" id="IPR013128">
    <property type="entry name" value="Peptidase_C1A"/>
</dbReference>
<evidence type="ECO:0000256" key="2">
    <source>
        <dbReference type="SAM" id="MobiDB-lite"/>
    </source>
</evidence>
<dbReference type="InterPro" id="IPR000668">
    <property type="entry name" value="Peptidase_C1A_C"/>
</dbReference>
<gene>
    <name evidence="4" type="ORF">SAMN05446927_6554</name>
</gene>
<evidence type="ECO:0000313" key="4">
    <source>
        <dbReference type="EMBL" id="SOE87965.1"/>
    </source>
</evidence>
<feature type="compositionally biased region" description="Basic residues" evidence="2">
    <location>
        <begin position="1"/>
        <end position="15"/>
    </location>
</feature>
<evidence type="ECO:0000259" key="3">
    <source>
        <dbReference type="SMART" id="SM00645"/>
    </source>
</evidence>
<organism evidence="4 5">
    <name type="scientific">Caballeronia arationis</name>
    <dbReference type="NCBI Taxonomy" id="1777142"/>
    <lineage>
        <taxon>Bacteria</taxon>
        <taxon>Pseudomonadati</taxon>
        <taxon>Pseudomonadota</taxon>
        <taxon>Betaproteobacteria</taxon>
        <taxon>Burkholderiales</taxon>
        <taxon>Burkholderiaceae</taxon>
        <taxon>Caballeronia</taxon>
    </lineage>
</organism>
<evidence type="ECO:0000313" key="5">
    <source>
        <dbReference type="Proteomes" id="UP000219522"/>
    </source>
</evidence>
<accession>A0A7Z7IC75</accession>
<comment type="caution">
    <text evidence="4">The sequence shown here is derived from an EMBL/GenBank/DDBJ whole genome shotgun (WGS) entry which is preliminary data.</text>
</comment>
<dbReference type="RefSeq" id="WP_097190683.1">
    <property type="nucleotide sequence ID" value="NZ_OCSU01000003.1"/>
</dbReference>
<dbReference type="Gene3D" id="3.90.70.10">
    <property type="entry name" value="Cysteine proteinases"/>
    <property type="match status" value="1"/>
</dbReference>
<dbReference type="SUPFAM" id="SSF54001">
    <property type="entry name" value="Cysteine proteinases"/>
    <property type="match status" value="1"/>
</dbReference>
<protein>
    <submittedName>
        <fullName evidence="4">Xylellain. Cysteine peptidase. MEROPS family C01A</fullName>
    </submittedName>
</protein>
<dbReference type="GO" id="GO:0008234">
    <property type="term" value="F:cysteine-type peptidase activity"/>
    <property type="evidence" value="ECO:0007669"/>
    <property type="project" value="InterPro"/>
</dbReference>
<sequence>MTHVVSKHPYRRRKDRHDSRDHKYRLHLTAPVPPETLPRRVDLRSFCSPIENQGDLGSCTGHAIVGALEYEENLQQEQVVQLSRLFVYYNERAIEGTIYEDAGAEIRDGIKAIAQFGVAKEDLWPYDPSQFTIKPSLEAYNDAMNRRALQYQSVAQNLDAMTHCLAVFKRPIVMGIQVFESFESEEVARTGVVPMPQVGYEQCLGGHAVLCVGYDLDKEVFIFRNSWGDSWGDKGYMYLPFRYVLNANLAEDLWVVMKMQ</sequence>
<comment type="similarity">
    <text evidence="1">Belongs to the peptidase C1 family.</text>
</comment>
<dbReference type="AlphaFoldDB" id="A0A7Z7IC75"/>
<dbReference type="Pfam" id="PF00112">
    <property type="entry name" value="Peptidase_C1"/>
    <property type="match status" value="1"/>
</dbReference>
<dbReference type="Proteomes" id="UP000219522">
    <property type="component" value="Unassembled WGS sequence"/>
</dbReference>
<feature type="region of interest" description="Disordered" evidence="2">
    <location>
        <begin position="1"/>
        <end position="21"/>
    </location>
</feature>
<name>A0A7Z7IC75_9BURK</name>
<dbReference type="InterPro" id="IPR038765">
    <property type="entry name" value="Papain-like_cys_pep_sf"/>
</dbReference>
<keyword evidence="5" id="KW-1185">Reference proteome</keyword>
<feature type="domain" description="Peptidase C1A papain C-terminal" evidence="3">
    <location>
        <begin position="37"/>
        <end position="257"/>
    </location>
</feature>
<dbReference type="SMART" id="SM00645">
    <property type="entry name" value="Pept_C1"/>
    <property type="match status" value="1"/>
</dbReference>
<dbReference type="EMBL" id="OCSU01000003">
    <property type="protein sequence ID" value="SOE87965.1"/>
    <property type="molecule type" value="Genomic_DNA"/>
</dbReference>
<proteinExistence type="inferred from homology"/>
<dbReference type="GO" id="GO:0006508">
    <property type="term" value="P:proteolysis"/>
    <property type="evidence" value="ECO:0007669"/>
    <property type="project" value="InterPro"/>
</dbReference>